<dbReference type="PANTHER" id="PTHR42749:SF1">
    <property type="entry name" value="CELL SHAPE-DETERMINING PROTEIN MREB"/>
    <property type="match status" value="1"/>
</dbReference>
<evidence type="ECO:0000313" key="5">
    <source>
        <dbReference type="EMBL" id="GAA1811154.1"/>
    </source>
</evidence>
<dbReference type="Gene3D" id="3.30.420.40">
    <property type="match status" value="2"/>
</dbReference>
<dbReference type="EMBL" id="BAAALT010000107">
    <property type="protein sequence ID" value="GAA1811154.1"/>
    <property type="molecule type" value="Genomic_DNA"/>
</dbReference>
<sequence length="618" mass="62995">MTIVSVVRLGLDYGAAATKAVIALPGRDPTPLRFDGALTLPSAVLIEPGGDLVVGLAAWRRASEHPQRFVPAPARLAHLPTIDADTDVVPVVDLIAATLRRVATEAATHSGGPVDEVMLTVPAGWGPHRRDLLRRAAHTAGLPNAQLVPAPVAVAWHLLAHAPVADSPILVCDLGAGTTATVLRRRPGGFDILSTIEEPDAGGMAVDLAVLDAVTARARAAAPADQTTGGESPDEVSWYADLDQARTAKEALAHHTSVVVSLPHPLPAVSLTRPILADTAGLVLARAADTAHRTITAADLPTDSPLQVCCVGAGALLPGAVEALAQRLPAKPTVVDEPHHAAARGAVARPTETQTVAQPMQMPDGRDVAVAVGAAATAGAMTVLFLADTNTNTTGNGTIQFAPWGLLASAAVHITIAVITIALLMPWLAPGALPSTAGSRWRLPILLPAAAAAAGATVLAIATIITAVGHLPINTILAWTVLPVLPVAVGAAAAGLATRRDPPPPWRWLDRLRPPLIPLALGATALMVIHATGDATSLALPATLALPIGALLYAGAVVGLLTTTIVARLLFAVPIAPAALLLAVADAGAILAVGYAAAIATWWIIRAVNPPTSHETPP</sequence>
<organism evidence="5 6">
    <name type="scientific">Luedemannella flava</name>
    <dbReference type="NCBI Taxonomy" id="349316"/>
    <lineage>
        <taxon>Bacteria</taxon>
        <taxon>Bacillati</taxon>
        <taxon>Actinomycetota</taxon>
        <taxon>Actinomycetes</taxon>
        <taxon>Micromonosporales</taxon>
        <taxon>Micromonosporaceae</taxon>
        <taxon>Luedemannella</taxon>
    </lineage>
</organism>
<evidence type="ECO:0000256" key="3">
    <source>
        <dbReference type="ARBA" id="ARBA00023186"/>
    </source>
</evidence>
<dbReference type="InterPro" id="IPR013126">
    <property type="entry name" value="Hsp_70_fam"/>
</dbReference>
<dbReference type="SUPFAM" id="SSF53067">
    <property type="entry name" value="Actin-like ATPase domain"/>
    <property type="match status" value="2"/>
</dbReference>
<feature type="transmembrane region" description="Helical" evidence="4">
    <location>
        <begin position="578"/>
        <end position="605"/>
    </location>
</feature>
<keyword evidence="4" id="KW-0472">Membrane</keyword>
<keyword evidence="2" id="KW-0067">ATP-binding</keyword>
<keyword evidence="3" id="KW-0143">Chaperone</keyword>
<accession>A0ABP4YFY7</accession>
<dbReference type="Pfam" id="PF00012">
    <property type="entry name" value="HSP70"/>
    <property type="match status" value="1"/>
</dbReference>
<keyword evidence="6" id="KW-1185">Reference proteome</keyword>
<keyword evidence="4" id="KW-1133">Transmembrane helix</keyword>
<dbReference type="InterPro" id="IPR043129">
    <property type="entry name" value="ATPase_NBD"/>
</dbReference>
<keyword evidence="1" id="KW-0547">Nucleotide-binding</keyword>
<dbReference type="Proteomes" id="UP001500218">
    <property type="component" value="Unassembled WGS sequence"/>
</dbReference>
<evidence type="ECO:0000256" key="2">
    <source>
        <dbReference type="ARBA" id="ARBA00022840"/>
    </source>
</evidence>
<comment type="caution">
    <text evidence="5">The sequence shown here is derived from an EMBL/GenBank/DDBJ whole genome shotgun (WGS) entry which is preliminary data.</text>
</comment>
<dbReference type="Gene3D" id="3.90.640.10">
    <property type="entry name" value="Actin, Chain A, domain 4"/>
    <property type="match status" value="1"/>
</dbReference>
<proteinExistence type="predicted"/>
<evidence type="ECO:0000313" key="6">
    <source>
        <dbReference type="Proteomes" id="UP001500218"/>
    </source>
</evidence>
<gene>
    <name evidence="5" type="ORF">GCM10009682_35870</name>
</gene>
<feature type="transmembrane region" description="Helical" evidence="4">
    <location>
        <begin position="516"/>
        <end position="533"/>
    </location>
</feature>
<feature type="transmembrane region" description="Helical" evidence="4">
    <location>
        <begin position="368"/>
        <end position="387"/>
    </location>
</feature>
<dbReference type="PANTHER" id="PTHR42749">
    <property type="entry name" value="CELL SHAPE-DETERMINING PROTEIN MREB"/>
    <property type="match status" value="1"/>
</dbReference>
<feature type="transmembrane region" description="Helical" evidence="4">
    <location>
        <begin position="545"/>
        <end position="571"/>
    </location>
</feature>
<evidence type="ECO:0000256" key="1">
    <source>
        <dbReference type="ARBA" id="ARBA00022741"/>
    </source>
</evidence>
<reference evidence="6" key="1">
    <citation type="journal article" date="2019" name="Int. J. Syst. Evol. Microbiol.">
        <title>The Global Catalogue of Microorganisms (GCM) 10K type strain sequencing project: providing services to taxonomists for standard genome sequencing and annotation.</title>
        <authorList>
            <consortium name="The Broad Institute Genomics Platform"/>
            <consortium name="The Broad Institute Genome Sequencing Center for Infectious Disease"/>
            <person name="Wu L."/>
            <person name="Ma J."/>
        </authorList>
    </citation>
    <scope>NUCLEOTIDE SEQUENCE [LARGE SCALE GENOMIC DNA]</scope>
    <source>
        <strain evidence="6">JCM 13250</strain>
    </source>
</reference>
<evidence type="ECO:0008006" key="7">
    <source>
        <dbReference type="Google" id="ProtNLM"/>
    </source>
</evidence>
<name>A0ABP4YFY7_9ACTN</name>
<protein>
    <recommendedName>
        <fullName evidence="7">Hsp70 protein</fullName>
    </recommendedName>
</protein>
<evidence type="ECO:0000256" key="4">
    <source>
        <dbReference type="SAM" id="Phobius"/>
    </source>
</evidence>
<feature type="transmembrane region" description="Helical" evidence="4">
    <location>
        <begin position="445"/>
        <end position="470"/>
    </location>
</feature>
<feature type="transmembrane region" description="Helical" evidence="4">
    <location>
        <begin position="407"/>
        <end position="433"/>
    </location>
</feature>
<keyword evidence="4" id="KW-0812">Transmembrane</keyword>
<feature type="transmembrane region" description="Helical" evidence="4">
    <location>
        <begin position="476"/>
        <end position="496"/>
    </location>
</feature>